<reference evidence="11" key="1">
    <citation type="submission" date="2020-06" db="EMBL/GenBank/DDBJ databases">
        <authorList>
            <consortium name="Plant Systems Biology data submission"/>
        </authorList>
    </citation>
    <scope>NUCLEOTIDE SEQUENCE</scope>
    <source>
        <strain evidence="11">D6</strain>
    </source>
</reference>
<protein>
    <recommendedName>
        <fullName evidence="1">non-specific serine/threonine protein kinase</fullName>
        <ecNumber evidence="1">2.7.11.1</ecNumber>
    </recommendedName>
</protein>
<feature type="region of interest" description="Disordered" evidence="9">
    <location>
        <begin position="1"/>
        <end position="129"/>
    </location>
</feature>
<feature type="region of interest" description="Disordered" evidence="9">
    <location>
        <begin position="257"/>
        <end position="286"/>
    </location>
</feature>
<evidence type="ECO:0000313" key="12">
    <source>
        <dbReference type="Proteomes" id="UP001153069"/>
    </source>
</evidence>
<dbReference type="EMBL" id="CAICTM010000523">
    <property type="protein sequence ID" value="CAB9512215.1"/>
    <property type="molecule type" value="Genomic_DNA"/>
</dbReference>
<organism evidence="11 12">
    <name type="scientific">Seminavis robusta</name>
    <dbReference type="NCBI Taxonomy" id="568900"/>
    <lineage>
        <taxon>Eukaryota</taxon>
        <taxon>Sar</taxon>
        <taxon>Stramenopiles</taxon>
        <taxon>Ochrophyta</taxon>
        <taxon>Bacillariophyta</taxon>
        <taxon>Bacillariophyceae</taxon>
        <taxon>Bacillariophycidae</taxon>
        <taxon>Naviculales</taxon>
        <taxon>Naviculaceae</taxon>
        <taxon>Seminavis</taxon>
    </lineage>
</organism>
<dbReference type="GO" id="GO:0005634">
    <property type="term" value="C:nucleus"/>
    <property type="evidence" value="ECO:0007669"/>
    <property type="project" value="TreeGrafter"/>
</dbReference>
<feature type="compositionally biased region" description="Polar residues" evidence="9">
    <location>
        <begin position="49"/>
        <end position="60"/>
    </location>
</feature>
<dbReference type="Gene3D" id="1.10.510.10">
    <property type="entry name" value="Transferase(Phosphotransferase) domain 1"/>
    <property type="match status" value="1"/>
</dbReference>
<feature type="compositionally biased region" description="Acidic residues" evidence="9">
    <location>
        <begin position="61"/>
        <end position="78"/>
    </location>
</feature>
<feature type="compositionally biased region" description="Polar residues" evidence="9">
    <location>
        <begin position="210"/>
        <end position="220"/>
    </location>
</feature>
<feature type="compositionally biased region" description="Low complexity" evidence="9">
    <location>
        <begin position="27"/>
        <end position="37"/>
    </location>
</feature>
<dbReference type="InterPro" id="IPR050339">
    <property type="entry name" value="CC_SR_Kinase"/>
</dbReference>
<dbReference type="PROSITE" id="PS50011">
    <property type="entry name" value="PROTEIN_KINASE_DOM"/>
    <property type="match status" value="1"/>
</dbReference>
<evidence type="ECO:0000256" key="6">
    <source>
        <dbReference type="ARBA" id="ARBA00022840"/>
    </source>
</evidence>
<name>A0A9N8HH90_9STRA</name>
<keyword evidence="2" id="KW-0723">Serine/threonine-protein kinase</keyword>
<feature type="region of interest" description="Disordered" evidence="9">
    <location>
        <begin position="419"/>
        <end position="440"/>
    </location>
</feature>
<keyword evidence="4" id="KW-0547">Nucleotide-binding</keyword>
<dbReference type="InterPro" id="IPR011009">
    <property type="entry name" value="Kinase-like_dom_sf"/>
</dbReference>
<keyword evidence="8" id="KW-0175">Coiled coil</keyword>
<dbReference type="PANTHER" id="PTHR11042">
    <property type="entry name" value="EUKARYOTIC TRANSLATION INITIATION FACTOR 2-ALPHA KINASE EIF2-ALPHA KINASE -RELATED"/>
    <property type="match status" value="1"/>
</dbReference>
<keyword evidence="12" id="KW-1185">Reference proteome</keyword>
<feature type="compositionally biased region" description="Acidic residues" evidence="9">
    <location>
        <begin position="1"/>
        <end position="11"/>
    </location>
</feature>
<dbReference type="Proteomes" id="UP001153069">
    <property type="component" value="Unassembled WGS sequence"/>
</dbReference>
<dbReference type="GO" id="GO:0005737">
    <property type="term" value="C:cytoplasm"/>
    <property type="evidence" value="ECO:0007669"/>
    <property type="project" value="TreeGrafter"/>
</dbReference>
<feature type="compositionally biased region" description="Low complexity" evidence="9">
    <location>
        <begin position="427"/>
        <end position="439"/>
    </location>
</feature>
<dbReference type="Gene3D" id="3.30.200.20">
    <property type="entry name" value="Phosphorylase Kinase, domain 1"/>
    <property type="match status" value="1"/>
</dbReference>
<sequence length="894" mass="99085">MNESASVEDEEKTTKDESSSAVKQIAKNSLNSSNKSNGSKRIRKIPIVTTPTRGFSGASSSDDDDLDDDDDDDDDDEGMERKGSSGQMKIPSFHNSRGAPVSSANNEAPSSPQPSNSTGNNNNPGNTAVQPDQERQILLLMLLAQVCALHDPTPRTFTVHVLELFERGILGRQSIHFLFELGLVPPNTPRMLTAHPHNNSNNNNADHSHTCNSKQQASSDPVLQLATLSAPLSPQKMRSHEASVIRSHLEEHDLAQQQLNKSSPLSSSRANTNNANNTSLVESPPIHSTKSASSWAVEHHPLSLSRYQREFIQVRLLNSGSFGEVFHATSKVDLKDYAVKRVAFQAFGYSRDSLTQVIREVQCLAQCDHPNVVRYYTSWLEPSWMTGSGAAITTPTHGNEVRRQQKLLTDIQHMMIAGARSEEQSATSTSNHSESNHNNHLQDFFQGRANANIMRDRKFSIGSSLDSLDSAAGSSSYDETSGSDEEEETTWTIEQQQDCHLAFEDDDDSSFFFASSLGAAKDTSSKFASPPHHRFNNNNNKATQNTAKKTAARLKYRYQICLFIQMQLCQPATLGDWIRHRNSLVADPNANRRERVQTAVSIFGQIVSGLQHIHKKGIVHRDLKPFNLFRSLEEEGVFLIGDFGLSKLIHSATHQSSCGKKKKQQQHHHPEDFSLQTGDCNALVVRAPTELTAGVGTASYAAPEQVTTSTYGKLADVFSLGLILLELLCCFTTEHERMQTFYDCRHRRDIPSWITNEYPVAAQTILRCTEPNPTNRPTAGDLIRVDLLSMIETSDAKIPRELPPQKVPNDELLKLNRELEEKDDLIRDYEKKLKEKDLLIERLQAQLAAAQANHSADEVPQIQRVPLPVELLVGEGHGGKGPLEVESSSSSGEE</sequence>
<feature type="region of interest" description="Disordered" evidence="9">
    <location>
        <begin position="193"/>
        <end position="220"/>
    </location>
</feature>
<dbReference type="PANTHER" id="PTHR11042:SF160">
    <property type="entry name" value="EUKARYOTIC TRANSLATION INITIATION FACTOR 2-ALPHA KINASE 1"/>
    <property type="match status" value="1"/>
</dbReference>
<evidence type="ECO:0000259" key="10">
    <source>
        <dbReference type="PROSITE" id="PS50011"/>
    </source>
</evidence>
<dbReference type="Pfam" id="PF00069">
    <property type="entry name" value="Pkinase"/>
    <property type="match status" value="3"/>
</dbReference>
<evidence type="ECO:0000256" key="4">
    <source>
        <dbReference type="ARBA" id="ARBA00022741"/>
    </source>
</evidence>
<dbReference type="SUPFAM" id="SSF56112">
    <property type="entry name" value="Protein kinase-like (PK-like)"/>
    <property type="match status" value="1"/>
</dbReference>
<evidence type="ECO:0000313" key="11">
    <source>
        <dbReference type="EMBL" id="CAB9512215.1"/>
    </source>
</evidence>
<keyword evidence="6" id="KW-0067">ATP-binding</keyword>
<dbReference type="OrthoDB" id="341578at2759"/>
<evidence type="ECO:0000256" key="8">
    <source>
        <dbReference type="SAM" id="Coils"/>
    </source>
</evidence>
<feature type="region of interest" description="Disordered" evidence="9">
    <location>
        <begin position="467"/>
        <end position="493"/>
    </location>
</feature>
<dbReference type="GO" id="GO:0005524">
    <property type="term" value="F:ATP binding"/>
    <property type="evidence" value="ECO:0007669"/>
    <property type="project" value="UniProtKB-KW"/>
</dbReference>
<dbReference type="GO" id="GO:0017148">
    <property type="term" value="P:negative regulation of translation"/>
    <property type="evidence" value="ECO:0007669"/>
    <property type="project" value="UniProtKB-KW"/>
</dbReference>
<feature type="compositionally biased region" description="Low complexity" evidence="9">
    <location>
        <begin position="467"/>
        <end position="480"/>
    </location>
</feature>
<evidence type="ECO:0000256" key="9">
    <source>
        <dbReference type="SAM" id="MobiDB-lite"/>
    </source>
</evidence>
<feature type="coiled-coil region" evidence="8">
    <location>
        <begin position="812"/>
        <end position="853"/>
    </location>
</feature>
<feature type="region of interest" description="Disordered" evidence="9">
    <location>
        <begin position="873"/>
        <end position="894"/>
    </location>
</feature>
<comment type="caution">
    <text evidence="11">The sequence shown here is derived from an EMBL/GenBank/DDBJ whole genome shotgun (WGS) entry which is preliminary data.</text>
</comment>
<feature type="region of interest" description="Disordered" evidence="9">
    <location>
        <begin position="523"/>
        <end position="544"/>
    </location>
</feature>
<keyword evidence="7" id="KW-0652">Protein synthesis inhibitor</keyword>
<feature type="domain" description="Protein kinase" evidence="10">
    <location>
        <begin position="311"/>
        <end position="788"/>
    </location>
</feature>
<accession>A0A9N8HH90</accession>
<dbReference type="GO" id="GO:0004694">
    <property type="term" value="F:eukaryotic translation initiation factor 2alpha kinase activity"/>
    <property type="evidence" value="ECO:0007669"/>
    <property type="project" value="TreeGrafter"/>
</dbReference>
<dbReference type="EC" id="2.7.11.1" evidence="1"/>
<feature type="compositionally biased region" description="Low complexity" evidence="9">
    <location>
        <begin position="109"/>
        <end position="127"/>
    </location>
</feature>
<dbReference type="SMART" id="SM00220">
    <property type="entry name" value="S_TKc"/>
    <property type="match status" value="1"/>
</dbReference>
<dbReference type="InterPro" id="IPR000719">
    <property type="entry name" value="Prot_kinase_dom"/>
</dbReference>
<evidence type="ECO:0000256" key="2">
    <source>
        <dbReference type="ARBA" id="ARBA00022527"/>
    </source>
</evidence>
<keyword evidence="3" id="KW-0808">Transferase</keyword>
<evidence type="ECO:0000256" key="3">
    <source>
        <dbReference type="ARBA" id="ARBA00022679"/>
    </source>
</evidence>
<proteinExistence type="predicted"/>
<evidence type="ECO:0000256" key="5">
    <source>
        <dbReference type="ARBA" id="ARBA00022777"/>
    </source>
</evidence>
<gene>
    <name evidence="11" type="ORF">SEMRO_524_G160010.1</name>
</gene>
<dbReference type="AlphaFoldDB" id="A0A9N8HH90"/>
<feature type="compositionally biased region" description="Low complexity" evidence="9">
    <location>
        <begin position="884"/>
        <end position="894"/>
    </location>
</feature>
<feature type="compositionally biased region" description="Low complexity" evidence="9">
    <location>
        <begin position="266"/>
        <end position="279"/>
    </location>
</feature>
<evidence type="ECO:0000256" key="7">
    <source>
        <dbReference type="ARBA" id="ARBA00023193"/>
    </source>
</evidence>
<keyword evidence="5 11" id="KW-0418">Kinase</keyword>
<evidence type="ECO:0000256" key="1">
    <source>
        <dbReference type="ARBA" id="ARBA00012513"/>
    </source>
</evidence>